<keyword evidence="4 5" id="KW-0472">Membrane</keyword>
<dbReference type="RefSeq" id="XP_017768026.1">
    <property type="nucleotide sequence ID" value="XM_017912537.1"/>
</dbReference>
<feature type="transmembrane region" description="Helical" evidence="5">
    <location>
        <begin position="423"/>
        <end position="446"/>
    </location>
</feature>
<feature type="transmembrane region" description="Helical" evidence="5">
    <location>
        <begin position="164"/>
        <end position="183"/>
    </location>
</feature>
<evidence type="ECO:0000313" key="7">
    <source>
        <dbReference type="Proteomes" id="UP000695000"/>
    </source>
</evidence>
<evidence type="ECO:0000256" key="4">
    <source>
        <dbReference type="ARBA" id="ARBA00023136"/>
    </source>
</evidence>
<evidence type="ECO:0000313" key="8">
    <source>
        <dbReference type="RefSeq" id="XP_017768025.1"/>
    </source>
</evidence>
<feature type="transmembrane region" description="Helical" evidence="5">
    <location>
        <begin position="370"/>
        <end position="391"/>
    </location>
</feature>
<reference evidence="8 9" key="1">
    <citation type="submission" date="2025-05" db="UniProtKB">
        <authorList>
            <consortium name="RefSeq"/>
        </authorList>
    </citation>
    <scope>IDENTIFICATION</scope>
    <source>
        <tissue evidence="8 9">Whole Larva</tissue>
    </source>
</reference>
<organism evidence="7 9">
    <name type="scientific">Nicrophorus vespilloides</name>
    <name type="common">Boreal carrion beetle</name>
    <dbReference type="NCBI Taxonomy" id="110193"/>
    <lineage>
        <taxon>Eukaryota</taxon>
        <taxon>Metazoa</taxon>
        <taxon>Ecdysozoa</taxon>
        <taxon>Arthropoda</taxon>
        <taxon>Hexapoda</taxon>
        <taxon>Insecta</taxon>
        <taxon>Pterygota</taxon>
        <taxon>Neoptera</taxon>
        <taxon>Endopterygota</taxon>
        <taxon>Coleoptera</taxon>
        <taxon>Polyphaga</taxon>
        <taxon>Staphyliniformia</taxon>
        <taxon>Silphidae</taxon>
        <taxon>Nicrophorinae</taxon>
        <taxon>Nicrophorus</taxon>
    </lineage>
</organism>
<dbReference type="PROSITE" id="PS50850">
    <property type="entry name" value="MFS"/>
    <property type="match status" value="1"/>
</dbReference>
<name>A0ABM1M0C6_NICVS</name>
<keyword evidence="3 5" id="KW-1133">Transmembrane helix</keyword>
<sequence>MNLDDVLEELGELGRFQITTYLLICLPVLFSGGNSLSYVFTAGSPDYRCQIPDCENKVNPKYEEPWLQIAIPNMYKTNTSYKAAMCTRFKHVGNGCEVENFQTDTEERCQDLVFDDERTIVQEYDIVCPENRYKLSLVGNSHFFGILVGSFTFGVLSDKYGRKYMFILSIFIMSLAGVSHVMATSYYGFMAVAFFHAVGTAGVYPLGFVIGVELVGRKKRELTGVVLNFFYAIGEALLGVIAWYTKNWMWTQLFISGPCFVFILYVCIIPESVRWLISQKKLREAKDVIEKAARINKVSISKEMNDCFKEQPRGEDDNGKVDLMWPAMKQMLKTRVLVIRLIIVFFLWAANAFIYYGLSLNSTSMVGSKYLNYILGCLIEIPGYMISWLAISKIGRKKSIIICLFACSINCAISVFVTTELTWLILTLFLIGKLSITASFGIVYVYTSELFPTVIRGASIASASTIARLGAFLAPFVPLLGLYVTYLPMLLFSAIAVIAAGLAFKLPETLNKQLPETVEDAINI</sequence>
<proteinExistence type="predicted"/>
<dbReference type="GeneID" id="108556417"/>
<dbReference type="PANTHER" id="PTHR24064">
    <property type="entry name" value="SOLUTE CARRIER FAMILY 22 MEMBER"/>
    <property type="match status" value="1"/>
</dbReference>
<evidence type="ECO:0000259" key="6">
    <source>
        <dbReference type="PROSITE" id="PS50850"/>
    </source>
</evidence>
<feature type="transmembrane region" description="Helical" evidence="5">
    <location>
        <begin position="222"/>
        <end position="244"/>
    </location>
</feature>
<feature type="domain" description="Major facilitator superfamily (MFS) profile" evidence="6">
    <location>
        <begin position="83"/>
        <end position="511"/>
    </location>
</feature>
<dbReference type="Gene3D" id="1.20.1250.20">
    <property type="entry name" value="MFS general substrate transporter like domains"/>
    <property type="match status" value="1"/>
</dbReference>
<dbReference type="RefSeq" id="XP_017768025.1">
    <property type="nucleotide sequence ID" value="XM_017912536.1"/>
</dbReference>
<evidence type="ECO:0000256" key="1">
    <source>
        <dbReference type="ARBA" id="ARBA00004141"/>
    </source>
</evidence>
<protein>
    <submittedName>
        <fullName evidence="8 9">Organic cation transporter protein</fullName>
    </submittedName>
</protein>
<feature type="transmembrane region" description="Helical" evidence="5">
    <location>
        <begin position="400"/>
        <end position="417"/>
    </location>
</feature>
<feature type="transmembrane region" description="Helical" evidence="5">
    <location>
        <begin position="483"/>
        <end position="504"/>
    </location>
</feature>
<gene>
    <name evidence="8 9 10" type="primary">LOC108556417</name>
</gene>
<evidence type="ECO:0000313" key="9">
    <source>
        <dbReference type="RefSeq" id="XP_017768026.1"/>
    </source>
</evidence>
<dbReference type="Pfam" id="PF00083">
    <property type="entry name" value="Sugar_tr"/>
    <property type="match status" value="1"/>
</dbReference>
<dbReference type="CDD" id="cd17317">
    <property type="entry name" value="MFS_SLC22"/>
    <property type="match status" value="1"/>
</dbReference>
<feature type="transmembrane region" description="Helical" evidence="5">
    <location>
        <begin position="458"/>
        <end position="477"/>
    </location>
</feature>
<evidence type="ECO:0000256" key="3">
    <source>
        <dbReference type="ARBA" id="ARBA00022989"/>
    </source>
</evidence>
<evidence type="ECO:0000313" key="10">
    <source>
        <dbReference type="RefSeq" id="XP_017768027.1"/>
    </source>
</evidence>
<evidence type="ECO:0000256" key="5">
    <source>
        <dbReference type="SAM" id="Phobius"/>
    </source>
</evidence>
<dbReference type="InterPro" id="IPR036259">
    <property type="entry name" value="MFS_trans_sf"/>
</dbReference>
<dbReference type="Proteomes" id="UP000695000">
    <property type="component" value="Unplaced"/>
</dbReference>
<keyword evidence="7" id="KW-1185">Reference proteome</keyword>
<dbReference type="InterPro" id="IPR020846">
    <property type="entry name" value="MFS_dom"/>
</dbReference>
<accession>A0ABM1M0C6</accession>
<dbReference type="InterPro" id="IPR005828">
    <property type="entry name" value="MFS_sugar_transport-like"/>
</dbReference>
<dbReference type="RefSeq" id="XP_017768027.1">
    <property type="nucleotide sequence ID" value="XM_017912538.1"/>
</dbReference>
<keyword evidence="2 5" id="KW-0812">Transmembrane</keyword>
<feature type="transmembrane region" description="Helical" evidence="5">
    <location>
        <begin position="337"/>
        <end position="358"/>
    </location>
</feature>
<feature type="transmembrane region" description="Helical" evidence="5">
    <location>
        <begin position="250"/>
        <end position="273"/>
    </location>
</feature>
<dbReference type="SUPFAM" id="SSF103473">
    <property type="entry name" value="MFS general substrate transporter"/>
    <property type="match status" value="1"/>
</dbReference>
<comment type="subcellular location">
    <subcellularLocation>
        <location evidence="1">Membrane</location>
        <topology evidence="1">Multi-pass membrane protein</topology>
    </subcellularLocation>
</comment>
<feature type="transmembrane region" description="Helical" evidence="5">
    <location>
        <begin position="20"/>
        <end position="40"/>
    </location>
</feature>
<evidence type="ECO:0000256" key="2">
    <source>
        <dbReference type="ARBA" id="ARBA00022692"/>
    </source>
</evidence>
<feature type="transmembrane region" description="Helical" evidence="5">
    <location>
        <begin position="189"/>
        <end position="210"/>
    </location>
</feature>